<evidence type="ECO:0000256" key="15">
    <source>
        <dbReference type="ARBA" id="ARBA00023136"/>
    </source>
</evidence>
<gene>
    <name evidence="19" type="primary">ND2</name>
</gene>
<organism evidence="19">
    <name type="scientific">Tropidomya abbreviata</name>
    <dbReference type="NCBI Taxonomy" id="102404"/>
    <lineage>
        <taxon>Eukaryota</taxon>
        <taxon>Metazoa</taxon>
        <taxon>Spiralia</taxon>
        <taxon>Lophotrochozoa</taxon>
        <taxon>Mollusca</taxon>
        <taxon>Bivalvia</taxon>
        <taxon>Autobranchia</taxon>
        <taxon>Heteroconchia</taxon>
        <taxon>Euheterodonta</taxon>
        <taxon>Anomalodesmata</taxon>
        <taxon>Poromyoidea</taxon>
        <taxon>Poromyidae</taxon>
        <taxon>Tropidomya</taxon>
    </lineage>
</organism>
<protein>
    <recommendedName>
        <fullName evidence="4 17">NADH-ubiquinone oxidoreductase chain 2</fullName>
        <ecNumber evidence="3 17">7.1.1.2</ecNumber>
    </recommendedName>
</protein>
<comment type="catalytic activity">
    <reaction evidence="16 17">
        <text>a ubiquinone + NADH + 5 H(+)(in) = a ubiquinol + NAD(+) + 4 H(+)(out)</text>
        <dbReference type="Rhea" id="RHEA:29091"/>
        <dbReference type="Rhea" id="RHEA-COMP:9565"/>
        <dbReference type="Rhea" id="RHEA-COMP:9566"/>
        <dbReference type="ChEBI" id="CHEBI:15378"/>
        <dbReference type="ChEBI" id="CHEBI:16389"/>
        <dbReference type="ChEBI" id="CHEBI:17976"/>
        <dbReference type="ChEBI" id="CHEBI:57540"/>
        <dbReference type="ChEBI" id="CHEBI:57945"/>
        <dbReference type="EC" id="7.1.1.2"/>
    </reaction>
</comment>
<dbReference type="EC" id="7.1.1.2" evidence="3 17"/>
<evidence type="ECO:0000256" key="1">
    <source>
        <dbReference type="ARBA" id="ARBA00004448"/>
    </source>
</evidence>
<dbReference type="InterPro" id="IPR001750">
    <property type="entry name" value="ND/Mrp_TM"/>
</dbReference>
<keyword evidence="12 17" id="KW-0520">NAD</keyword>
<evidence type="ECO:0000256" key="8">
    <source>
        <dbReference type="ARBA" id="ARBA00022792"/>
    </source>
</evidence>
<evidence type="ECO:0000256" key="7">
    <source>
        <dbReference type="ARBA" id="ARBA00022692"/>
    </source>
</evidence>
<evidence type="ECO:0000256" key="12">
    <source>
        <dbReference type="ARBA" id="ARBA00023027"/>
    </source>
</evidence>
<dbReference type="PANTHER" id="PTHR46552:SF1">
    <property type="entry name" value="NADH-UBIQUINONE OXIDOREDUCTASE CHAIN 2"/>
    <property type="match status" value="1"/>
</dbReference>
<dbReference type="EMBL" id="KX815962">
    <property type="protein sequence ID" value="AQZ26174.1"/>
    <property type="molecule type" value="Genomic_DNA"/>
</dbReference>
<sequence>MIWNNSFLIYPSHFCFFMIIWIGAMISVSSAHWLGVWLGMELNLFGMIPLLIGKGQGQEIEAAIKYYFIQSVGSCFIIIGLLLNNLCLSIFLMEKLFFMVGLVMKLGIVPFYFWVPSVMEKVSWISCFLLCSIQKVSPLFLLINIFQMENLFIVMGCLSSVVGGVGGFNQSKLRSMLAYSSIGHGGWMVGGLMMSIGGALSYFISYFFTCLIVFSILSVLGIFEYSQISKSLSAGNSTIFYLLSLGFLGMSGIPPFIMFFGKVIVISSFCTFFLGILMFLLGAIISMYYYFNVMMLWSIVKFNVLIFNEGKSSFGLLVLMSIMLISGLWVMLILSNGVFF</sequence>
<dbReference type="GeneID" id="32229797"/>
<keyword evidence="9 17" id="KW-1278">Translocase</keyword>
<keyword evidence="10 17" id="KW-0249">Electron transport</keyword>
<dbReference type="Pfam" id="PF00361">
    <property type="entry name" value="Proton_antipo_M"/>
    <property type="match status" value="1"/>
</dbReference>
<dbReference type="PRINTS" id="PR01436">
    <property type="entry name" value="NADHDHGNASE2"/>
</dbReference>
<dbReference type="AlphaFoldDB" id="A0A1U9XPK5"/>
<feature type="transmembrane region" description="Helical" evidence="17">
    <location>
        <begin position="203"/>
        <end position="226"/>
    </location>
</feature>
<comment type="function">
    <text evidence="17">Core subunit of the mitochondrial membrane respiratory chain NADH dehydrogenase (Complex I) which catalyzes electron transfer from NADH through the respiratory chain, using ubiquinone as an electron acceptor. Essential for the catalytic activity and assembly of complex I.</text>
</comment>
<feature type="transmembrane region" description="Helical" evidence="17">
    <location>
        <begin position="7"/>
        <end position="28"/>
    </location>
</feature>
<evidence type="ECO:0000256" key="9">
    <source>
        <dbReference type="ARBA" id="ARBA00022967"/>
    </source>
</evidence>
<geneLocation type="mitochondrion" evidence="19"/>
<feature type="transmembrane region" description="Helical" evidence="17">
    <location>
        <begin position="176"/>
        <end position="197"/>
    </location>
</feature>
<dbReference type="InterPro" id="IPR050175">
    <property type="entry name" value="Complex_I_Subunit_2"/>
</dbReference>
<keyword evidence="13 17" id="KW-0830">Ubiquinone</keyword>
<comment type="similarity">
    <text evidence="2 17">Belongs to the complex I subunit 2 family.</text>
</comment>
<evidence type="ECO:0000256" key="3">
    <source>
        <dbReference type="ARBA" id="ARBA00012944"/>
    </source>
</evidence>
<feature type="transmembrane region" description="Helical" evidence="17">
    <location>
        <begin position="96"/>
        <end position="115"/>
    </location>
</feature>
<evidence type="ECO:0000256" key="10">
    <source>
        <dbReference type="ARBA" id="ARBA00022982"/>
    </source>
</evidence>
<feature type="transmembrane region" description="Helical" evidence="17">
    <location>
        <begin position="238"/>
        <end position="257"/>
    </location>
</feature>
<evidence type="ECO:0000256" key="16">
    <source>
        <dbReference type="ARBA" id="ARBA00049551"/>
    </source>
</evidence>
<keyword evidence="6 17" id="KW-0679">Respiratory chain</keyword>
<keyword evidence="5" id="KW-0813">Transport</keyword>
<evidence type="ECO:0000256" key="2">
    <source>
        <dbReference type="ARBA" id="ARBA00007012"/>
    </source>
</evidence>
<feature type="transmembrane region" description="Helical" evidence="17">
    <location>
        <begin position="122"/>
        <end position="145"/>
    </location>
</feature>
<evidence type="ECO:0000313" key="19">
    <source>
        <dbReference type="EMBL" id="AQZ26174.1"/>
    </source>
</evidence>
<dbReference type="GO" id="GO:0006120">
    <property type="term" value="P:mitochondrial electron transport, NADH to ubiquinone"/>
    <property type="evidence" value="ECO:0007669"/>
    <property type="project" value="InterPro"/>
</dbReference>
<evidence type="ECO:0000256" key="6">
    <source>
        <dbReference type="ARBA" id="ARBA00022660"/>
    </source>
</evidence>
<dbReference type="InterPro" id="IPR003917">
    <property type="entry name" value="NADH_UbQ_OxRdtase_chain2"/>
</dbReference>
<dbReference type="CTD" id="4536"/>
<keyword evidence="7 17" id="KW-0812">Transmembrane</keyword>
<dbReference type="RefSeq" id="YP_009353875.1">
    <property type="nucleotide sequence ID" value="NC_034304.1"/>
</dbReference>
<feature type="transmembrane region" description="Helical" evidence="17">
    <location>
        <begin position="34"/>
        <end position="52"/>
    </location>
</feature>
<reference evidence="19" key="1">
    <citation type="journal article" date="2017" name="Mol. Phylogenet. Evol.">
        <title>Curious bivalves: Systematic utility and unusual properties of anomalodesmatan mitochondrial genomes.</title>
        <authorList>
            <person name="Williams S.T."/>
            <person name="Foster P.G."/>
            <person name="Hughes C."/>
            <person name="Harper E.M."/>
            <person name="Taylor J.D."/>
            <person name="Littlewood D.T."/>
            <person name="Dyal P."/>
            <person name="Hopkins K.P."/>
            <person name="Briscoe A.G."/>
        </authorList>
    </citation>
    <scope>NUCLEOTIDE SEQUENCE</scope>
</reference>
<evidence type="ECO:0000256" key="4">
    <source>
        <dbReference type="ARBA" id="ARBA00021008"/>
    </source>
</evidence>
<evidence type="ECO:0000259" key="18">
    <source>
        <dbReference type="Pfam" id="PF00361"/>
    </source>
</evidence>
<evidence type="ECO:0000256" key="17">
    <source>
        <dbReference type="RuleBase" id="RU003403"/>
    </source>
</evidence>
<proteinExistence type="inferred from homology"/>
<dbReference type="GO" id="GO:0008137">
    <property type="term" value="F:NADH dehydrogenase (ubiquinone) activity"/>
    <property type="evidence" value="ECO:0007669"/>
    <property type="project" value="UniProtKB-EC"/>
</dbReference>
<feature type="transmembrane region" description="Helical" evidence="17">
    <location>
        <begin position="312"/>
        <end position="334"/>
    </location>
</feature>
<evidence type="ECO:0000256" key="11">
    <source>
        <dbReference type="ARBA" id="ARBA00022989"/>
    </source>
</evidence>
<feature type="transmembrane region" description="Helical" evidence="17">
    <location>
        <begin position="263"/>
        <end position="291"/>
    </location>
</feature>
<dbReference type="PANTHER" id="PTHR46552">
    <property type="entry name" value="NADH-UBIQUINONE OXIDOREDUCTASE CHAIN 2"/>
    <property type="match status" value="1"/>
</dbReference>
<evidence type="ECO:0000256" key="5">
    <source>
        <dbReference type="ARBA" id="ARBA00022448"/>
    </source>
</evidence>
<keyword evidence="15 17" id="KW-0472">Membrane</keyword>
<keyword evidence="8 17" id="KW-0999">Mitochondrion inner membrane</keyword>
<feature type="domain" description="NADH:quinone oxidoreductase/Mrp antiporter transmembrane" evidence="18">
    <location>
        <begin position="30"/>
        <end position="269"/>
    </location>
</feature>
<name>A0A1U9XPK5_9BIVA</name>
<evidence type="ECO:0000256" key="14">
    <source>
        <dbReference type="ARBA" id="ARBA00023128"/>
    </source>
</evidence>
<keyword evidence="14 17" id="KW-0496">Mitochondrion</keyword>
<evidence type="ECO:0000256" key="13">
    <source>
        <dbReference type="ARBA" id="ARBA00023075"/>
    </source>
</evidence>
<keyword evidence="11 17" id="KW-1133">Transmembrane helix</keyword>
<dbReference type="GO" id="GO:0005743">
    <property type="term" value="C:mitochondrial inner membrane"/>
    <property type="evidence" value="ECO:0007669"/>
    <property type="project" value="UniProtKB-SubCell"/>
</dbReference>
<comment type="subcellular location">
    <subcellularLocation>
        <location evidence="1 17">Mitochondrion inner membrane</location>
        <topology evidence="1 17">Multi-pass membrane protein</topology>
    </subcellularLocation>
</comment>
<accession>A0A1U9XPK5</accession>
<feature type="transmembrane region" description="Helical" evidence="17">
    <location>
        <begin position="151"/>
        <end position="169"/>
    </location>
</feature>
<feature type="transmembrane region" description="Helical" evidence="17">
    <location>
        <begin position="64"/>
        <end position="84"/>
    </location>
</feature>